<dbReference type="InterPro" id="IPR019250">
    <property type="entry name" value="DUF2227_metal-bd"/>
</dbReference>
<dbReference type="Proteomes" id="UP000237684">
    <property type="component" value="Unassembled WGS sequence"/>
</dbReference>
<keyword evidence="1" id="KW-0472">Membrane</keyword>
<feature type="transmembrane region" description="Helical" evidence="1">
    <location>
        <begin position="60"/>
        <end position="80"/>
    </location>
</feature>
<name>A0A2S8SUS1_9BACT</name>
<evidence type="ECO:0000256" key="2">
    <source>
        <dbReference type="SAM" id="SignalP"/>
    </source>
</evidence>
<feature type="signal peptide" evidence="2">
    <location>
        <begin position="1"/>
        <end position="23"/>
    </location>
</feature>
<keyword evidence="1" id="KW-1133">Transmembrane helix</keyword>
<dbReference type="Pfam" id="PF09988">
    <property type="entry name" value="DUF2227"/>
    <property type="match status" value="1"/>
</dbReference>
<feature type="transmembrane region" description="Helical" evidence="1">
    <location>
        <begin position="128"/>
        <end position="146"/>
    </location>
</feature>
<proteinExistence type="predicted"/>
<gene>
    <name evidence="3" type="ORF">B1R32_10433</name>
</gene>
<evidence type="ECO:0000313" key="3">
    <source>
        <dbReference type="EMBL" id="PQV64540.1"/>
    </source>
</evidence>
<dbReference type="RefSeq" id="WP_105482921.1">
    <property type="nucleotide sequence ID" value="NZ_NIGF01000004.1"/>
</dbReference>
<evidence type="ECO:0000313" key="4">
    <source>
        <dbReference type="Proteomes" id="UP000237684"/>
    </source>
</evidence>
<reference evidence="3 4" key="1">
    <citation type="journal article" date="2018" name="Syst. Appl. Microbiol.">
        <title>Abditibacterium utsteinense sp. nov., the first cultivated member of candidate phylum FBP, isolated from ice-free Antarctic soil samples.</title>
        <authorList>
            <person name="Tahon G."/>
            <person name="Tytgat B."/>
            <person name="Lebbe L."/>
            <person name="Carlier A."/>
            <person name="Willems A."/>
        </authorList>
    </citation>
    <scope>NUCLEOTIDE SEQUENCE [LARGE SCALE GENOMIC DNA]</scope>
    <source>
        <strain evidence="3 4">LMG 29911</strain>
    </source>
</reference>
<feature type="chain" id="PRO_5015678188" evidence="2">
    <location>
        <begin position="24"/>
        <end position="152"/>
    </location>
</feature>
<dbReference type="AlphaFoldDB" id="A0A2S8SUS1"/>
<evidence type="ECO:0000256" key="1">
    <source>
        <dbReference type="SAM" id="Phobius"/>
    </source>
</evidence>
<dbReference type="OrthoDB" id="69351at2"/>
<comment type="caution">
    <text evidence="3">The sequence shown here is derived from an EMBL/GenBank/DDBJ whole genome shotgun (WGS) entry which is preliminary data.</text>
</comment>
<organism evidence="3 4">
    <name type="scientific">Abditibacterium utsteinense</name>
    <dbReference type="NCBI Taxonomy" id="1960156"/>
    <lineage>
        <taxon>Bacteria</taxon>
        <taxon>Pseudomonadati</taxon>
        <taxon>Abditibacteriota</taxon>
        <taxon>Abditibacteriia</taxon>
        <taxon>Abditibacteriales</taxon>
        <taxon>Abditibacteriaceae</taxon>
        <taxon>Abditibacterium</taxon>
    </lineage>
</organism>
<feature type="transmembrane region" description="Helical" evidence="1">
    <location>
        <begin position="92"/>
        <end position="116"/>
    </location>
</feature>
<dbReference type="EMBL" id="NIGF01000004">
    <property type="protein sequence ID" value="PQV64540.1"/>
    <property type="molecule type" value="Genomic_DNA"/>
</dbReference>
<protein>
    <submittedName>
        <fullName evidence="3">Putative metal-binding protein</fullName>
    </submittedName>
</protein>
<dbReference type="PANTHER" id="PTHR39085:SF1">
    <property type="entry name" value="SLL0924 PROTEIN"/>
    <property type="match status" value="1"/>
</dbReference>
<dbReference type="PANTHER" id="PTHR39085">
    <property type="entry name" value="SLL0924 PROTEIN"/>
    <property type="match status" value="1"/>
</dbReference>
<keyword evidence="4" id="KW-1185">Reference proteome</keyword>
<keyword evidence="2" id="KW-0732">Signal</keyword>
<dbReference type="InParanoid" id="A0A2S8SUS1"/>
<sequence>MASGKVHTACSMALAAISFGAIAGGLGDTHLGAACAAGCIAGIFLTPDLDQEGLSHSENILIKATLGIGYLWLLLWYPYAKLIPHRSPLSHFPVLGTAIRLLYLGIWAAIPAYFGFRMSAPSPEMWPLLQWGIFGLALSDLGHFVFDLKWRF</sequence>
<accession>A0A2S8SUS1</accession>
<keyword evidence="1" id="KW-0812">Transmembrane</keyword>